<accession>A0A5J4X2Y4</accession>
<reference evidence="1 2" key="1">
    <citation type="submission" date="2019-03" db="EMBL/GenBank/DDBJ databases">
        <title>Single cell metagenomics reveals metabolic interactions within the superorganism composed of flagellate Streblomastix strix and complex community of Bacteroidetes bacteria on its surface.</title>
        <authorList>
            <person name="Treitli S.C."/>
            <person name="Kolisko M."/>
            <person name="Husnik F."/>
            <person name="Keeling P."/>
            <person name="Hampl V."/>
        </authorList>
    </citation>
    <scope>NUCLEOTIDE SEQUENCE [LARGE SCALE GENOMIC DNA]</scope>
    <source>
        <strain evidence="1">ST1C</strain>
    </source>
</reference>
<protein>
    <submittedName>
        <fullName evidence="1">Uncharacterized protein</fullName>
    </submittedName>
</protein>
<evidence type="ECO:0000313" key="1">
    <source>
        <dbReference type="EMBL" id="KAA6400829.1"/>
    </source>
</evidence>
<comment type="caution">
    <text evidence="1">The sequence shown here is derived from an EMBL/GenBank/DDBJ whole genome shotgun (WGS) entry which is preliminary data.</text>
</comment>
<name>A0A5J4X2Y4_9EUKA</name>
<gene>
    <name evidence="1" type="ORF">EZS28_003647</name>
</gene>
<sequence length="137" mass="15130">MHLCNPIQLMDYRTAAACARNDHSHPVNVETNASNIPIVNGVGANGTSAFFTRRDHAYLKQFSYDDNICATKFIKTGGLTTKIIFVNGDTTNLDNKLSRTYSGSKLVRLSVFPASSRVDSLFIEIKVYSSIIVIQII</sequence>
<dbReference type="Proteomes" id="UP000324800">
    <property type="component" value="Unassembled WGS sequence"/>
</dbReference>
<proteinExistence type="predicted"/>
<evidence type="ECO:0000313" key="2">
    <source>
        <dbReference type="Proteomes" id="UP000324800"/>
    </source>
</evidence>
<dbReference type="EMBL" id="SNRW01000493">
    <property type="protein sequence ID" value="KAA6400829.1"/>
    <property type="molecule type" value="Genomic_DNA"/>
</dbReference>
<organism evidence="1 2">
    <name type="scientific">Streblomastix strix</name>
    <dbReference type="NCBI Taxonomy" id="222440"/>
    <lineage>
        <taxon>Eukaryota</taxon>
        <taxon>Metamonada</taxon>
        <taxon>Preaxostyla</taxon>
        <taxon>Oxymonadida</taxon>
        <taxon>Streblomastigidae</taxon>
        <taxon>Streblomastix</taxon>
    </lineage>
</organism>
<dbReference type="AlphaFoldDB" id="A0A5J4X2Y4"/>